<evidence type="ECO:0000313" key="1">
    <source>
        <dbReference type="EMBL" id="KAL0107989.1"/>
    </source>
</evidence>
<proteinExistence type="predicted"/>
<dbReference type="Proteomes" id="UP001430953">
    <property type="component" value="Unassembled WGS sequence"/>
</dbReference>
<comment type="caution">
    <text evidence="1">The sequence shown here is derived from an EMBL/GenBank/DDBJ whole genome shotgun (WGS) entry which is preliminary data.</text>
</comment>
<keyword evidence="2" id="KW-1185">Reference proteome</keyword>
<protein>
    <submittedName>
        <fullName evidence="1">Uncharacterized protein</fullName>
    </submittedName>
</protein>
<sequence>MAAKWRDSIKTRNYTVKYVDASFLRIIYFFPFSELSRLTREVNKQAASFSYASVVKTSGIPEFHTPAGARLRRFVWSILHTSPVFASVWALKLFRGLSQRREERDERNENVCSRNDENATSTDLDIKMRRNDYLDIFKAIKRTHRYDRFSIDVHKVLDTTYILIYVLYSYRKECSYSRSRLPFGDPPVHRAGIPGSVLVHRIAYSRGCVRSAGFEK</sequence>
<dbReference type="AlphaFoldDB" id="A0AAW2EZK3"/>
<organism evidence="1 2">
    <name type="scientific">Cardiocondyla obscurior</name>
    <dbReference type="NCBI Taxonomy" id="286306"/>
    <lineage>
        <taxon>Eukaryota</taxon>
        <taxon>Metazoa</taxon>
        <taxon>Ecdysozoa</taxon>
        <taxon>Arthropoda</taxon>
        <taxon>Hexapoda</taxon>
        <taxon>Insecta</taxon>
        <taxon>Pterygota</taxon>
        <taxon>Neoptera</taxon>
        <taxon>Endopterygota</taxon>
        <taxon>Hymenoptera</taxon>
        <taxon>Apocrita</taxon>
        <taxon>Aculeata</taxon>
        <taxon>Formicoidea</taxon>
        <taxon>Formicidae</taxon>
        <taxon>Myrmicinae</taxon>
        <taxon>Cardiocondyla</taxon>
    </lineage>
</organism>
<name>A0AAW2EZK3_9HYME</name>
<evidence type="ECO:0000313" key="2">
    <source>
        <dbReference type="Proteomes" id="UP001430953"/>
    </source>
</evidence>
<gene>
    <name evidence="1" type="ORF">PUN28_014925</name>
</gene>
<dbReference type="EMBL" id="JADYXP020000016">
    <property type="protein sequence ID" value="KAL0107989.1"/>
    <property type="molecule type" value="Genomic_DNA"/>
</dbReference>
<accession>A0AAW2EZK3</accession>
<reference evidence="1 2" key="1">
    <citation type="submission" date="2023-03" db="EMBL/GenBank/DDBJ databases">
        <title>High recombination rates correlate with genetic variation in Cardiocondyla obscurior ants.</title>
        <authorList>
            <person name="Errbii M."/>
        </authorList>
    </citation>
    <scope>NUCLEOTIDE SEQUENCE [LARGE SCALE GENOMIC DNA]</scope>
    <source>
        <strain evidence="1">Alpha-2009</strain>
        <tissue evidence="1">Whole body</tissue>
    </source>
</reference>